<comment type="function">
    <text evidence="9">Splits internally a 1,3-beta-glucan molecule and transfers the newly generated reducing end (the donor) to the non-reducing end of another 1,3-beta-glucan molecule (the acceptor) forming a 1,3-beta linkage, resulting in the elongation of 1,3-beta-glucan chains in the cell wall.</text>
</comment>
<dbReference type="AlphaFoldDB" id="A0A6J3M5X0"/>
<feature type="signal peptide" evidence="9">
    <location>
        <begin position="1"/>
        <end position="19"/>
    </location>
</feature>
<evidence type="ECO:0000256" key="10">
    <source>
        <dbReference type="SAM" id="MobiDB-lite"/>
    </source>
</evidence>
<protein>
    <recommendedName>
        <fullName evidence="9">1,3-beta-glucanosyltransferase</fullName>
        <ecNumber evidence="9">2.4.1.-</ecNumber>
    </recommendedName>
</protein>
<keyword evidence="11" id="KW-0812">Transmembrane</keyword>
<keyword evidence="13" id="KW-0378">Hydrolase</keyword>
<comment type="subcellular location">
    <subcellularLocation>
        <location evidence="1 9">Cell membrane</location>
        <topology evidence="1 9">Lipid-anchor</topology>
        <topology evidence="1 9">GPI-anchor</topology>
    </subcellularLocation>
</comment>
<organism evidence="13">
    <name type="scientific">Dissoconium aciculare CBS 342.82</name>
    <dbReference type="NCBI Taxonomy" id="1314786"/>
    <lineage>
        <taxon>Eukaryota</taxon>
        <taxon>Fungi</taxon>
        <taxon>Dikarya</taxon>
        <taxon>Ascomycota</taxon>
        <taxon>Pezizomycotina</taxon>
        <taxon>Dothideomycetes</taxon>
        <taxon>Dothideomycetidae</taxon>
        <taxon>Mycosphaerellales</taxon>
        <taxon>Dissoconiaceae</taxon>
        <taxon>Dissoconium</taxon>
    </lineage>
</organism>
<gene>
    <name evidence="13" type="ORF">K489DRAFT_317947</name>
</gene>
<dbReference type="GO" id="GO:0031505">
    <property type="term" value="P:fungal-type cell wall organization"/>
    <property type="evidence" value="ECO:0007669"/>
    <property type="project" value="TreeGrafter"/>
</dbReference>
<dbReference type="InterPro" id="IPR004886">
    <property type="entry name" value="Glucanosyltransferase"/>
</dbReference>
<dbReference type="FunFam" id="3.20.20.80:FF:000032">
    <property type="entry name" value="1,3-beta-glucanosyltransferase"/>
    <property type="match status" value="1"/>
</dbReference>
<keyword evidence="3 9" id="KW-0336">GPI-anchor</keyword>
<feature type="transmembrane region" description="Helical" evidence="11">
    <location>
        <begin position="439"/>
        <end position="458"/>
    </location>
</feature>
<dbReference type="Proteomes" id="UP000504637">
    <property type="component" value="Unplaced"/>
</dbReference>
<comment type="similarity">
    <text evidence="2 9">Belongs to the glycosyl hydrolase 72 family.</text>
</comment>
<feature type="compositionally biased region" description="Low complexity" evidence="10">
    <location>
        <begin position="400"/>
        <end position="424"/>
    </location>
</feature>
<keyword evidence="12" id="KW-1185">Reference proteome</keyword>
<reference evidence="13" key="1">
    <citation type="submission" date="2020-01" db="EMBL/GenBank/DDBJ databases">
        <authorList>
            <consortium name="DOE Joint Genome Institute"/>
            <person name="Haridas S."/>
            <person name="Albert R."/>
            <person name="Binder M."/>
            <person name="Bloem J."/>
            <person name="Labutti K."/>
            <person name="Salamov A."/>
            <person name="Andreopoulos B."/>
            <person name="Baker S.E."/>
            <person name="Barry K."/>
            <person name="Bills G."/>
            <person name="Bluhm B.H."/>
            <person name="Cannon C."/>
            <person name="Castanera R."/>
            <person name="Culley D.E."/>
            <person name="Daum C."/>
            <person name="Ezra D."/>
            <person name="Gonzalez J.B."/>
            <person name="Henrissat B."/>
            <person name="Kuo A."/>
            <person name="Liang C."/>
            <person name="Lipzen A."/>
            <person name="Lutzoni F."/>
            <person name="Magnuson J."/>
            <person name="Mondo S."/>
            <person name="Nolan M."/>
            <person name="Ohm R."/>
            <person name="Pangilinan J."/>
            <person name="Park H.-J."/>
            <person name="Ramirez L."/>
            <person name="Alfaro M."/>
            <person name="Sun H."/>
            <person name="Tritt A."/>
            <person name="Yoshinaga Y."/>
            <person name="Zwiers L.-H."/>
            <person name="Turgeon B.G."/>
            <person name="Goodwin S.B."/>
            <person name="Spatafora J.W."/>
            <person name="Crous P.W."/>
            <person name="Grigoriev I.V."/>
        </authorList>
    </citation>
    <scope>NUCLEOTIDE SEQUENCE</scope>
    <source>
        <strain evidence="13">CBS 342.82</strain>
    </source>
</reference>
<evidence type="ECO:0000313" key="13">
    <source>
        <dbReference type="RefSeq" id="XP_033460476.1"/>
    </source>
</evidence>
<evidence type="ECO:0000256" key="11">
    <source>
        <dbReference type="SAM" id="Phobius"/>
    </source>
</evidence>
<dbReference type="Pfam" id="PF03198">
    <property type="entry name" value="Glyco_hydro_72"/>
    <property type="match status" value="1"/>
</dbReference>
<feature type="chain" id="PRO_5027137004" description="1,3-beta-glucanosyltransferase" evidence="9">
    <location>
        <begin position="20"/>
        <end position="459"/>
    </location>
</feature>
<dbReference type="InterPro" id="IPR017853">
    <property type="entry name" value="GH"/>
</dbReference>
<feature type="region of interest" description="Disordered" evidence="10">
    <location>
        <begin position="383"/>
        <end position="424"/>
    </location>
</feature>
<dbReference type="SUPFAM" id="SSF51445">
    <property type="entry name" value="(Trans)glycosidases"/>
    <property type="match status" value="1"/>
</dbReference>
<keyword evidence="5 9" id="KW-0732">Signal</keyword>
<proteinExistence type="inferred from homology"/>
<dbReference type="Gene3D" id="3.20.20.80">
    <property type="entry name" value="Glycosidases"/>
    <property type="match status" value="1"/>
</dbReference>
<accession>A0A6J3M5X0</accession>
<dbReference type="PANTHER" id="PTHR31468">
    <property type="entry name" value="1,3-BETA-GLUCANOSYLTRANSFERASE GAS1"/>
    <property type="match status" value="1"/>
</dbReference>
<keyword evidence="4 9" id="KW-0808">Transferase</keyword>
<dbReference type="GO" id="GO:0016787">
    <property type="term" value="F:hydrolase activity"/>
    <property type="evidence" value="ECO:0007669"/>
    <property type="project" value="UniProtKB-KW"/>
</dbReference>
<evidence type="ECO:0000256" key="1">
    <source>
        <dbReference type="ARBA" id="ARBA00004609"/>
    </source>
</evidence>
<evidence type="ECO:0000256" key="5">
    <source>
        <dbReference type="ARBA" id="ARBA00022729"/>
    </source>
</evidence>
<evidence type="ECO:0000256" key="9">
    <source>
        <dbReference type="RuleBase" id="RU361209"/>
    </source>
</evidence>
<evidence type="ECO:0000256" key="7">
    <source>
        <dbReference type="ARBA" id="ARBA00023180"/>
    </source>
</evidence>
<evidence type="ECO:0000313" key="12">
    <source>
        <dbReference type="Proteomes" id="UP000504637"/>
    </source>
</evidence>
<evidence type="ECO:0000256" key="8">
    <source>
        <dbReference type="ARBA" id="ARBA00023288"/>
    </source>
</evidence>
<dbReference type="OrthoDB" id="421038at2759"/>
<dbReference type="GO" id="GO:0042124">
    <property type="term" value="F:1,3-beta-glucanosyltransferase activity"/>
    <property type="evidence" value="ECO:0007669"/>
    <property type="project" value="TreeGrafter"/>
</dbReference>
<reference evidence="13" key="3">
    <citation type="submission" date="2025-08" db="UniProtKB">
        <authorList>
            <consortium name="RefSeq"/>
        </authorList>
    </citation>
    <scope>IDENTIFICATION</scope>
    <source>
        <strain evidence="13">CBS 342.82</strain>
    </source>
</reference>
<keyword evidence="8 9" id="KW-0449">Lipoprotein</keyword>
<reference evidence="13" key="2">
    <citation type="submission" date="2020-04" db="EMBL/GenBank/DDBJ databases">
        <authorList>
            <consortium name="NCBI Genome Project"/>
        </authorList>
    </citation>
    <scope>NUCLEOTIDE SEQUENCE</scope>
    <source>
        <strain evidence="13">CBS 342.82</strain>
    </source>
</reference>
<keyword evidence="7" id="KW-0325">Glycoprotein</keyword>
<dbReference type="PANTHER" id="PTHR31468:SF5">
    <property type="entry name" value="1,3-BETA-GLUCANOSYLTRANSFERASE GAS5"/>
    <property type="match status" value="1"/>
</dbReference>
<dbReference type="GO" id="GO:0005886">
    <property type="term" value="C:plasma membrane"/>
    <property type="evidence" value="ECO:0007669"/>
    <property type="project" value="UniProtKB-SubCell"/>
</dbReference>
<dbReference type="GO" id="GO:0098552">
    <property type="term" value="C:side of membrane"/>
    <property type="evidence" value="ECO:0007669"/>
    <property type="project" value="UniProtKB-KW"/>
</dbReference>
<evidence type="ECO:0000256" key="2">
    <source>
        <dbReference type="ARBA" id="ARBA00007528"/>
    </source>
</evidence>
<keyword evidence="6 9" id="KW-0472">Membrane</keyword>
<evidence type="ECO:0000256" key="6">
    <source>
        <dbReference type="ARBA" id="ARBA00023136"/>
    </source>
</evidence>
<evidence type="ECO:0000256" key="4">
    <source>
        <dbReference type="ARBA" id="ARBA00022679"/>
    </source>
</evidence>
<name>A0A6J3M5X0_9PEZI</name>
<dbReference type="GO" id="GO:0071970">
    <property type="term" value="P:fungal-type cell wall (1-&gt;3)-beta-D-glucan biosynthetic process"/>
    <property type="evidence" value="ECO:0007669"/>
    <property type="project" value="TreeGrafter"/>
</dbReference>
<dbReference type="RefSeq" id="XP_033460476.1">
    <property type="nucleotide sequence ID" value="XM_033601273.1"/>
</dbReference>
<dbReference type="EC" id="2.4.1.-" evidence="9"/>
<dbReference type="GeneID" id="54359073"/>
<evidence type="ECO:0000256" key="3">
    <source>
        <dbReference type="ARBA" id="ARBA00022622"/>
    </source>
</evidence>
<keyword evidence="11" id="KW-1133">Transmembrane helix</keyword>
<sequence>MKVTLAVFTAAATIAQAVATPAQLTARAGSVPVVTVKGNAFFAGGSRFYIRGVDYQPGGSSDAKDPIADVAGCKRDIVEFKKLGINTIRVYTVDNTANHDECMSALAAAGIYLALDVNTPKYSINRANPAPSYNEVYLQSIFATIDAFSKYDNTLLFFSGNEVINDDKTTNCAPFVKATTRDMRQYIANRGYRAIPVGYSAADVEENRFEMAQYMNCGTSDERSDFYAFNDYSWCDQSSFTTAGWDQKVKKFKDYSIPIFLSEYGCNKNARTFGAVDSLYSSDMTSVYSGGLVYEYSQEESKYGLVQINSDNTIEEFSDFKNLMSAFSKTKNPSGDGGYNAKGDASKCPDASKNWQLGKFAGNALPAIPSSAKEYMIKGAGTGPGLAGDGSQNSGPEDVATATSGSGAATRSPGTSTNTASPTSNAAVTIGRNAESISFAPFIVSGAVFFSALFGAVLM</sequence>